<organism evidence="5 6">
    <name type="scientific">Mytilus coruscus</name>
    <name type="common">Sea mussel</name>
    <dbReference type="NCBI Taxonomy" id="42192"/>
    <lineage>
        <taxon>Eukaryota</taxon>
        <taxon>Metazoa</taxon>
        <taxon>Spiralia</taxon>
        <taxon>Lophotrochozoa</taxon>
        <taxon>Mollusca</taxon>
        <taxon>Bivalvia</taxon>
        <taxon>Autobranchia</taxon>
        <taxon>Pteriomorphia</taxon>
        <taxon>Mytilida</taxon>
        <taxon>Mytiloidea</taxon>
        <taxon>Mytilidae</taxon>
        <taxon>Mytilinae</taxon>
        <taxon>Mytilus</taxon>
    </lineage>
</organism>
<dbReference type="Proteomes" id="UP000507470">
    <property type="component" value="Unassembled WGS sequence"/>
</dbReference>
<name>A0A6J8DK83_MYTCO</name>
<feature type="chain" id="PRO_5026656624" description="B box-type domain-containing protein" evidence="3">
    <location>
        <begin position="22"/>
        <end position="675"/>
    </location>
</feature>
<dbReference type="GO" id="GO:0008270">
    <property type="term" value="F:zinc ion binding"/>
    <property type="evidence" value="ECO:0007669"/>
    <property type="project" value="UniProtKB-KW"/>
</dbReference>
<sequence length="675" mass="77224">MGRHILQIVSILLSCSDISESFLQCLTWDIDQERLKFTCRVPDFSHPVSLINSQGKLYVKCTFNSNVQNCTPFMRNDLVETNYALNHVIFTTEGLNTDMNGLWVCSQDNLKLKTYVTLSKGIIDSTKVILTSQFHNDKENPRIILRCFSCREPDGNNVEFLENKRSIDSLTLRRATGKCTHKKGECHPNECSCAGMEFMRTFQYDIKSNGSVYSCDMLFTDSYTHEKFSILASAFFNGKEFYNTNTSTVIIKAGDNILNGTFASNKMIEIATELEPVSIIPITETSAKIPEEHAGGFRTIHVIAIVMGCVTLFICVLAFRWKYSERKNSRKGMTHDNRGAVVHKEFKRVTASHESMGVEVYNDSETITETHDITVAHVHIESKPFLEKAVLKRNVPRNVTDWYICDSCTHQSQSRSAIFLCIDCEKAMCAICSHYHNASKQNRNHKCVSINKVPRNFSLPLTCTCHGTMKYDYFCVDHECLCCLKCITSLHAGKVCKVEVIDEVSKGFIQTQVFNDYDHQLNRYIGLLANLSTYQYHMIDRMADSSLSTFGKLRFEENDTDSQMIKLELNAYATEICEILFLTREQKDLFEFMKTYGSERQLFILTHFLKQSLSQTDKKVLELVANTKERALRLKCKLQDDHVTIFPSIEMTEIELKNISPWRQSQTSVTDSILK</sequence>
<proteinExistence type="predicted"/>
<dbReference type="CDD" id="cd19757">
    <property type="entry name" value="Bbox1"/>
    <property type="match status" value="1"/>
</dbReference>
<reference evidence="5 6" key="1">
    <citation type="submission" date="2020-06" db="EMBL/GenBank/DDBJ databases">
        <authorList>
            <person name="Li R."/>
            <person name="Bekaert M."/>
        </authorList>
    </citation>
    <scope>NUCLEOTIDE SEQUENCE [LARGE SCALE GENOMIC DNA]</scope>
    <source>
        <strain evidence="6">wild</strain>
    </source>
</reference>
<keyword evidence="3" id="KW-0732">Signal</keyword>
<feature type="domain" description="B box-type" evidence="4">
    <location>
        <begin position="400"/>
        <end position="450"/>
    </location>
</feature>
<dbReference type="OrthoDB" id="6053567at2759"/>
<keyword evidence="6" id="KW-1185">Reference proteome</keyword>
<dbReference type="AlphaFoldDB" id="A0A6J8DK83"/>
<feature type="transmembrane region" description="Helical" evidence="2">
    <location>
        <begin position="300"/>
        <end position="321"/>
    </location>
</feature>
<keyword evidence="2" id="KW-0812">Transmembrane</keyword>
<evidence type="ECO:0000256" key="2">
    <source>
        <dbReference type="SAM" id="Phobius"/>
    </source>
</evidence>
<dbReference type="PROSITE" id="PS51257">
    <property type="entry name" value="PROKAR_LIPOPROTEIN"/>
    <property type="match status" value="1"/>
</dbReference>
<feature type="signal peptide" evidence="3">
    <location>
        <begin position="1"/>
        <end position="21"/>
    </location>
</feature>
<accession>A0A6J8DK83</accession>
<evidence type="ECO:0000313" key="6">
    <source>
        <dbReference type="Proteomes" id="UP000507470"/>
    </source>
</evidence>
<dbReference type="PROSITE" id="PS50119">
    <property type="entry name" value="ZF_BBOX"/>
    <property type="match status" value="1"/>
</dbReference>
<keyword evidence="2" id="KW-0472">Membrane</keyword>
<evidence type="ECO:0000256" key="1">
    <source>
        <dbReference type="PROSITE-ProRule" id="PRU00024"/>
    </source>
</evidence>
<dbReference type="EMBL" id="CACVKT020007621">
    <property type="protein sequence ID" value="CAC5409018.1"/>
    <property type="molecule type" value="Genomic_DNA"/>
</dbReference>
<protein>
    <recommendedName>
        <fullName evidence="4">B box-type domain-containing protein</fullName>
    </recommendedName>
</protein>
<keyword evidence="1" id="KW-0479">Metal-binding</keyword>
<keyword evidence="2" id="KW-1133">Transmembrane helix</keyword>
<evidence type="ECO:0000259" key="4">
    <source>
        <dbReference type="PROSITE" id="PS50119"/>
    </source>
</evidence>
<evidence type="ECO:0000256" key="3">
    <source>
        <dbReference type="SAM" id="SignalP"/>
    </source>
</evidence>
<keyword evidence="1" id="KW-0862">Zinc</keyword>
<dbReference type="InterPro" id="IPR000315">
    <property type="entry name" value="Znf_B-box"/>
</dbReference>
<gene>
    <name evidence="5" type="ORF">MCOR_42350</name>
</gene>
<evidence type="ECO:0000313" key="5">
    <source>
        <dbReference type="EMBL" id="CAC5409018.1"/>
    </source>
</evidence>
<keyword evidence="1" id="KW-0863">Zinc-finger</keyword>
<dbReference type="Gene3D" id="3.30.160.60">
    <property type="entry name" value="Classic Zinc Finger"/>
    <property type="match status" value="1"/>
</dbReference>